<dbReference type="AlphaFoldDB" id="N9XTT0"/>
<comment type="caution">
    <text evidence="1">The sequence shown here is derived from an EMBL/GenBank/DDBJ whole genome shotgun (WGS) entry which is preliminary data.</text>
</comment>
<proteinExistence type="predicted"/>
<keyword evidence="2" id="KW-1185">Reference proteome</keyword>
<dbReference type="PATRIC" id="fig|999411.4.peg.3164"/>
<accession>N9XTT0</accession>
<dbReference type="Proteomes" id="UP000013097">
    <property type="component" value="Unassembled WGS sequence"/>
</dbReference>
<dbReference type="RefSeq" id="WP_002599689.1">
    <property type="nucleotide sequence ID" value="NZ_KB850959.1"/>
</dbReference>
<reference evidence="1 2" key="1">
    <citation type="submission" date="2013-01" db="EMBL/GenBank/DDBJ databases">
        <title>The Genome Sequence of Clostridium colicanis 209318.</title>
        <authorList>
            <consortium name="The Broad Institute Genome Sequencing Platform"/>
            <person name="Earl A."/>
            <person name="Ward D."/>
            <person name="Feldgarden M."/>
            <person name="Gevers D."/>
            <person name="Courvalin P."/>
            <person name="Lambert T."/>
            <person name="Walker B."/>
            <person name="Young S.K."/>
            <person name="Zeng Q."/>
            <person name="Gargeya S."/>
            <person name="Fitzgerald M."/>
            <person name="Haas B."/>
            <person name="Abouelleil A."/>
            <person name="Alvarado L."/>
            <person name="Arachchi H.M."/>
            <person name="Berlin A.M."/>
            <person name="Chapman S.B."/>
            <person name="Dewar J."/>
            <person name="Goldberg J."/>
            <person name="Griggs A."/>
            <person name="Gujja S."/>
            <person name="Hansen M."/>
            <person name="Howarth C."/>
            <person name="Imamovic A."/>
            <person name="Larimer J."/>
            <person name="McCowan C."/>
            <person name="Murphy C."/>
            <person name="Neiman D."/>
            <person name="Pearson M."/>
            <person name="Priest M."/>
            <person name="Roberts A."/>
            <person name="Saif S."/>
            <person name="Shea T."/>
            <person name="Sisk P."/>
            <person name="Sykes S."/>
            <person name="Wortman J."/>
            <person name="Nusbaum C."/>
            <person name="Birren B."/>
        </authorList>
    </citation>
    <scope>NUCLEOTIDE SEQUENCE [LARGE SCALE GENOMIC DNA]</scope>
    <source>
        <strain evidence="1 2">209318</strain>
    </source>
</reference>
<sequence length="223" mass="26599">MKENIERIIRVGIEQSMIEVEMLKESMNKNIFVKRRNDLIYYYQEILKGEITLKSFIEKIFNESSNLKNLNYNKLVIRNGIVYEKQIIDGKGSYFNINKIRLFEGNNIDENYKYNGIFNLYLNNVNLDYEDWNNINIKNSKLVVNNELKLSFLNNINFISTYFNNLCELSYNKDKGYFKNTMEYISNINIHDYKENTLSYNSLKELSKIVSNNDIKNSIKLLY</sequence>
<protein>
    <submittedName>
        <fullName evidence="1">Uncharacterized protein</fullName>
    </submittedName>
</protein>
<dbReference type="EMBL" id="AGYT01000022">
    <property type="protein sequence ID" value="ENY99363.1"/>
    <property type="molecule type" value="Genomic_DNA"/>
</dbReference>
<dbReference type="HOGENOM" id="CLU_1238438_0_0_9"/>
<evidence type="ECO:0000313" key="1">
    <source>
        <dbReference type="EMBL" id="ENY99363.1"/>
    </source>
</evidence>
<name>N9XTT0_9CLOT</name>
<evidence type="ECO:0000313" key="2">
    <source>
        <dbReference type="Proteomes" id="UP000013097"/>
    </source>
</evidence>
<gene>
    <name evidence="1" type="ORF">HMPREF1092_03249</name>
</gene>
<organism evidence="1 2">
    <name type="scientific">Clostridium thermobutyricum</name>
    <dbReference type="NCBI Taxonomy" id="29372"/>
    <lineage>
        <taxon>Bacteria</taxon>
        <taxon>Bacillati</taxon>
        <taxon>Bacillota</taxon>
        <taxon>Clostridia</taxon>
        <taxon>Eubacteriales</taxon>
        <taxon>Clostridiaceae</taxon>
        <taxon>Clostridium</taxon>
    </lineage>
</organism>